<dbReference type="HOGENOM" id="CLU_009665_19_3_1"/>
<evidence type="ECO:0000259" key="7">
    <source>
        <dbReference type="Pfam" id="PF01494"/>
    </source>
</evidence>
<keyword evidence="3" id="KW-0274">FAD</keyword>
<keyword evidence="6" id="KW-0812">Transmembrane</keyword>
<keyword evidence="4" id="KW-0560">Oxidoreductase</keyword>
<dbReference type="InParanoid" id="S8FBR6"/>
<evidence type="ECO:0000256" key="4">
    <source>
        <dbReference type="ARBA" id="ARBA00023002"/>
    </source>
</evidence>
<dbReference type="OrthoDB" id="5428495at2759"/>
<evidence type="ECO:0000256" key="5">
    <source>
        <dbReference type="ARBA" id="ARBA00023033"/>
    </source>
</evidence>
<evidence type="ECO:0000256" key="1">
    <source>
        <dbReference type="ARBA" id="ARBA00007992"/>
    </source>
</evidence>
<protein>
    <submittedName>
        <fullName evidence="8">FAD/NAD-binding domain-containing protein</fullName>
    </submittedName>
</protein>
<sequence>MNGVASTSDKAELKIHFIVVGGGIAGLASALALARVGHRVTVLEKGDGKSNLGRGGIRIPPNMSKVLFHWGLKDLMKEIGLPSHPLLFSQFHTGQLLGVQLWNDELLRETRGEFMLMTHADLCRLLHEAAVAQGAEIRHNARVVDIEPEEGAVQLASGEILRADIIIGADGERGLCRRLVLGREERVQPSGLAMFDTQFGSQTATQEMSPGEKRLLEKVQGNPVYVAMGNGCGATGYPIQQGQEIQFHYYMKGDFPIDGGYGDLPTAKQELLDLLPSQIDPNLYHCAHGADHVTRVPINVYEDLDEWVHESGKLLVIGQAAHPIAAGSIQVSGMALEDGAVLGKLYHHLTIPEQTSDFLYAFQDLRKQRCAEAYEGERSMLALILMEFGPEQEARDNGMRAKYRAGKNVLEGDDTGGGEGEQWITIRTIFGYDCEDAADNWWVQWGLLRARANSDGANRQSHMGAFDWNNVGIVSVDETTVP</sequence>
<dbReference type="GO" id="GO:0071949">
    <property type="term" value="F:FAD binding"/>
    <property type="evidence" value="ECO:0007669"/>
    <property type="project" value="InterPro"/>
</dbReference>
<proteinExistence type="inferred from homology"/>
<keyword evidence="5" id="KW-0503">Monooxygenase</keyword>
<reference evidence="8 9" key="1">
    <citation type="journal article" date="2012" name="Science">
        <title>The Paleozoic origin of enzymatic lignin decomposition reconstructed from 31 fungal genomes.</title>
        <authorList>
            <person name="Floudas D."/>
            <person name="Binder M."/>
            <person name="Riley R."/>
            <person name="Barry K."/>
            <person name="Blanchette R.A."/>
            <person name="Henrissat B."/>
            <person name="Martinez A.T."/>
            <person name="Otillar R."/>
            <person name="Spatafora J.W."/>
            <person name="Yadav J.S."/>
            <person name="Aerts A."/>
            <person name="Benoit I."/>
            <person name="Boyd A."/>
            <person name="Carlson A."/>
            <person name="Copeland A."/>
            <person name="Coutinho P.M."/>
            <person name="de Vries R.P."/>
            <person name="Ferreira P."/>
            <person name="Findley K."/>
            <person name="Foster B."/>
            <person name="Gaskell J."/>
            <person name="Glotzer D."/>
            <person name="Gorecki P."/>
            <person name="Heitman J."/>
            <person name="Hesse C."/>
            <person name="Hori C."/>
            <person name="Igarashi K."/>
            <person name="Jurgens J.A."/>
            <person name="Kallen N."/>
            <person name="Kersten P."/>
            <person name="Kohler A."/>
            <person name="Kuees U."/>
            <person name="Kumar T.K.A."/>
            <person name="Kuo A."/>
            <person name="LaButti K."/>
            <person name="Larrondo L.F."/>
            <person name="Lindquist E."/>
            <person name="Ling A."/>
            <person name="Lombard V."/>
            <person name="Lucas S."/>
            <person name="Lundell T."/>
            <person name="Martin R."/>
            <person name="McLaughlin D.J."/>
            <person name="Morgenstern I."/>
            <person name="Morin E."/>
            <person name="Murat C."/>
            <person name="Nagy L.G."/>
            <person name="Nolan M."/>
            <person name="Ohm R.A."/>
            <person name="Patyshakuliyeva A."/>
            <person name="Rokas A."/>
            <person name="Ruiz-Duenas F.J."/>
            <person name="Sabat G."/>
            <person name="Salamov A."/>
            <person name="Samejima M."/>
            <person name="Schmutz J."/>
            <person name="Slot J.C."/>
            <person name="St John F."/>
            <person name="Stenlid J."/>
            <person name="Sun H."/>
            <person name="Sun S."/>
            <person name="Syed K."/>
            <person name="Tsang A."/>
            <person name="Wiebenga A."/>
            <person name="Young D."/>
            <person name="Pisabarro A."/>
            <person name="Eastwood D.C."/>
            <person name="Martin F."/>
            <person name="Cullen D."/>
            <person name="Grigoriev I.V."/>
            <person name="Hibbett D.S."/>
        </authorList>
    </citation>
    <scope>NUCLEOTIDE SEQUENCE</scope>
    <source>
        <strain evidence="9">FP-58527</strain>
    </source>
</reference>
<dbReference type="PRINTS" id="PR00420">
    <property type="entry name" value="RNGMNOXGNASE"/>
</dbReference>
<evidence type="ECO:0000313" key="8">
    <source>
        <dbReference type="EMBL" id="EPS99040.1"/>
    </source>
</evidence>
<comment type="similarity">
    <text evidence="1">Belongs to the paxM FAD-dependent monooxygenase family.</text>
</comment>
<dbReference type="Proteomes" id="UP000015241">
    <property type="component" value="Unassembled WGS sequence"/>
</dbReference>
<keyword evidence="2" id="KW-0285">Flavoprotein</keyword>
<dbReference type="PANTHER" id="PTHR13789:SF306">
    <property type="entry name" value="HYDROXYLASE, PUTATIVE-RELATED"/>
    <property type="match status" value="1"/>
</dbReference>
<dbReference type="Pfam" id="PF01494">
    <property type="entry name" value="FAD_binding_3"/>
    <property type="match status" value="1"/>
</dbReference>
<evidence type="ECO:0000313" key="9">
    <source>
        <dbReference type="Proteomes" id="UP000015241"/>
    </source>
</evidence>
<gene>
    <name evidence="8" type="ORF">FOMPIDRAFT_159505</name>
</gene>
<keyword evidence="6" id="KW-0472">Membrane</keyword>
<dbReference type="InterPro" id="IPR002938">
    <property type="entry name" value="FAD-bd"/>
</dbReference>
<name>S8FBR6_FOMSC</name>
<evidence type="ECO:0000256" key="6">
    <source>
        <dbReference type="SAM" id="Phobius"/>
    </source>
</evidence>
<dbReference type="GO" id="GO:0004497">
    <property type="term" value="F:monooxygenase activity"/>
    <property type="evidence" value="ECO:0007669"/>
    <property type="project" value="UniProtKB-KW"/>
</dbReference>
<dbReference type="PANTHER" id="PTHR13789">
    <property type="entry name" value="MONOOXYGENASE"/>
    <property type="match status" value="1"/>
</dbReference>
<evidence type="ECO:0000256" key="3">
    <source>
        <dbReference type="ARBA" id="ARBA00022827"/>
    </source>
</evidence>
<accession>S8FBR6</accession>
<dbReference type="Gene3D" id="3.50.50.60">
    <property type="entry name" value="FAD/NAD(P)-binding domain"/>
    <property type="match status" value="1"/>
</dbReference>
<keyword evidence="6" id="KW-1133">Transmembrane helix</keyword>
<dbReference type="InterPro" id="IPR036188">
    <property type="entry name" value="FAD/NAD-bd_sf"/>
</dbReference>
<organism evidence="8 9">
    <name type="scientific">Fomitopsis schrenkii</name>
    <name type="common">Brown rot fungus</name>
    <dbReference type="NCBI Taxonomy" id="2126942"/>
    <lineage>
        <taxon>Eukaryota</taxon>
        <taxon>Fungi</taxon>
        <taxon>Dikarya</taxon>
        <taxon>Basidiomycota</taxon>
        <taxon>Agaricomycotina</taxon>
        <taxon>Agaricomycetes</taxon>
        <taxon>Polyporales</taxon>
        <taxon>Fomitopsis</taxon>
    </lineage>
</organism>
<evidence type="ECO:0000256" key="2">
    <source>
        <dbReference type="ARBA" id="ARBA00022630"/>
    </source>
</evidence>
<dbReference type="eggNOG" id="KOG2614">
    <property type="taxonomic scope" value="Eukaryota"/>
</dbReference>
<feature type="domain" description="FAD-binding" evidence="7">
    <location>
        <begin position="18"/>
        <end position="322"/>
    </location>
</feature>
<dbReference type="AlphaFoldDB" id="S8FBR6"/>
<dbReference type="STRING" id="743788.S8FBR6"/>
<dbReference type="SUPFAM" id="SSF51905">
    <property type="entry name" value="FAD/NAD(P)-binding domain"/>
    <property type="match status" value="1"/>
</dbReference>
<keyword evidence="9" id="KW-1185">Reference proteome</keyword>
<dbReference type="EMBL" id="KE504160">
    <property type="protein sequence ID" value="EPS99040.1"/>
    <property type="molecule type" value="Genomic_DNA"/>
</dbReference>
<dbReference type="InterPro" id="IPR050493">
    <property type="entry name" value="FAD-dep_Monooxygenase_BioMet"/>
</dbReference>
<feature type="transmembrane region" description="Helical" evidence="6">
    <location>
        <begin position="15"/>
        <end position="34"/>
    </location>
</feature>